<dbReference type="Pfam" id="PF02397">
    <property type="entry name" value="Bac_transf"/>
    <property type="match status" value="1"/>
</dbReference>
<reference evidence="10" key="1">
    <citation type="journal article" date="2019" name="Int. J. Syst. Evol. Microbiol.">
        <title>The Global Catalogue of Microorganisms (GCM) 10K type strain sequencing project: providing services to taxonomists for standard genome sequencing and annotation.</title>
        <authorList>
            <consortium name="The Broad Institute Genomics Platform"/>
            <consortium name="The Broad Institute Genome Sequencing Center for Infectious Disease"/>
            <person name="Wu L."/>
            <person name="Ma J."/>
        </authorList>
    </citation>
    <scope>NUCLEOTIDE SEQUENCE [LARGE SCALE GENOMIC DNA]</scope>
    <source>
        <strain evidence="10">KCTC 12847</strain>
    </source>
</reference>
<sequence length="467" mass="52829">MDMTAVRGRSLSNHYRWLTRIIAQCSDIAVMLLAGYIVYLAHFDQTLPPQRYSWAMLLGALVLAATMPSLGVYRTWRGRVLSPLLFKLMMGFVIAGLIYSSLLYFSGLSEQFSRVWVVAWFTVAFLGSVAVRAAVYPIVNRIRAAGRNRRHVVLIGDAHSCATAASHLRADPTAGYDIDRIFLMGSDAMGELSSLELQWQEYKANRVYDIDADEVWICLPLSMGNRVKEALADLGRTAANVRFMPDMRDFRLINHDISNVANLYLLDMACSPMSGGARFVKAVEDRTIAALILLLIAPVMVILAIGVKLSSPGPVFYRQERVSWNGKPFWMLKFRSMPVDSEKDGITWGGAQQKKTTKFGSFIRRTSLDELPQFINVLKGDMSIVGPRPERTQFVDRFRHEIPGYMQKHLMKAGITGWAQINGWRGDTDLEKRIECDLWYIGHWSVFLDLKIIFLTIFKGFISKNAY</sequence>
<evidence type="ECO:0000313" key="10">
    <source>
        <dbReference type="Proteomes" id="UP001595640"/>
    </source>
</evidence>
<keyword evidence="4 7" id="KW-0812">Transmembrane</keyword>
<dbReference type="Proteomes" id="UP001595640">
    <property type="component" value="Unassembled WGS sequence"/>
</dbReference>
<dbReference type="PANTHER" id="PTHR30576">
    <property type="entry name" value="COLANIC BIOSYNTHESIS UDP-GLUCOSE LIPID CARRIER TRANSFERASE"/>
    <property type="match status" value="1"/>
</dbReference>
<evidence type="ECO:0000313" key="9">
    <source>
        <dbReference type="EMBL" id="MFC3291385.1"/>
    </source>
</evidence>
<feature type="transmembrane region" description="Helical" evidence="7">
    <location>
        <begin position="54"/>
        <end position="73"/>
    </location>
</feature>
<dbReference type="InterPro" id="IPR003362">
    <property type="entry name" value="Bact_transf"/>
</dbReference>
<gene>
    <name evidence="9" type="ORF">ACFOEI_04830</name>
</gene>
<feature type="transmembrane region" description="Helical" evidence="7">
    <location>
        <begin position="288"/>
        <end position="307"/>
    </location>
</feature>
<dbReference type="NCBIfam" id="TIGR03025">
    <property type="entry name" value="EPS_sugtrans"/>
    <property type="match status" value="1"/>
</dbReference>
<evidence type="ECO:0000256" key="7">
    <source>
        <dbReference type="SAM" id="Phobius"/>
    </source>
</evidence>
<evidence type="ECO:0000259" key="8">
    <source>
        <dbReference type="Pfam" id="PF02397"/>
    </source>
</evidence>
<comment type="subcellular location">
    <subcellularLocation>
        <location evidence="1">Membrane</location>
        <topology evidence="1">Multi-pass membrane protein</topology>
    </subcellularLocation>
</comment>
<keyword evidence="10" id="KW-1185">Reference proteome</keyword>
<dbReference type="Pfam" id="PF13727">
    <property type="entry name" value="CoA_binding_3"/>
    <property type="match status" value="1"/>
</dbReference>
<feature type="domain" description="Bacterial sugar transferase" evidence="8">
    <location>
        <begin position="281"/>
        <end position="459"/>
    </location>
</feature>
<dbReference type="InterPro" id="IPR017475">
    <property type="entry name" value="EPS_sugar_tfrase"/>
</dbReference>
<evidence type="ECO:0000256" key="2">
    <source>
        <dbReference type="ARBA" id="ARBA00006464"/>
    </source>
</evidence>
<dbReference type="PANTHER" id="PTHR30576:SF0">
    <property type="entry name" value="UNDECAPRENYL-PHOSPHATE N-ACETYLGALACTOSAMINYL 1-PHOSPHATE TRANSFERASE-RELATED"/>
    <property type="match status" value="1"/>
</dbReference>
<evidence type="ECO:0000256" key="3">
    <source>
        <dbReference type="ARBA" id="ARBA00022679"/>
    </source>
</evidence>
<comment type="similarity">
    <text evidence="2">Belongs to the bacterial sugar transferase family.</text>
</comment>
<feature type="transmembrane region" description="Helical" evidence="7">
    <location>
        <begin position="117"/>
        <end position="139"/>
    </location>
</feature>
<proteinExistence type="inferred from homology"/>
<keyword evidence="3 9" id="KW-0808">Transferase</keyword>
<accession>A0ABV7LYF6</accession>
<dbReference type="RefSeq" id="WP_040475714.1">
    <property type="nucleotide sequence ID" value="NZ_BMXD01000007.1"/>
</dbReference>
<evidence type="ECO:0000256" key="4">
    <source>
        <dbReference type="ARBA" id="ARBA00022692"/>
    </source>
</evidence>
<dbReference type="GO" id="GO:0089702">
    <property type="term" value="F:undecaprenyl-phosphate glucose phosphotransferase activity"/>
    <property type="evidence" value="ECO:0007669"/>
    <property type="project" value="UniProtKB-EC"/>
</dbReference>
<protein>
    <submittedName>
        <fullName evidence="9">Undecaprenyl-phosphate glucose phosphotransferase</fullName>
        <ecNumber evidence="9">2.7.8.31</ecNumber>
    </submittedName>
</protein>
<feature type="transmembrane region" description="Helical" evidence="7">
    <location>
        <begin position="21"/>
        <end position="42"/>
    </location>
</feature>
<dbReference type="EMBL" id="JBHRUH010000010">
    <property type="protein sequence ID" value="MFC3291385.1"/>
    <property type="molecule type" value="Genomic_DNA"/>
</dbReference>
<keyword evidence="5 7" id="KW-1133">Transmembrane helix</keyword>
<organism evidence="9 10">
    <name type="scientific">Modicisalibacter luteus</name>
    <dbReference type="NCBI Taxonomy" id="453962"/>
    <lineage>
        <taxon>Bacteria</taxon>
        <taxon>Pseudomonadati</taxon>
        <taxon>Pseudomonadota</taxon>
        <taxon>Gammaproteobacteria</taxon>
        <taxon>Oceanospirillales</taxon>
        <taxon>Halomonadaceae</taxon>
        <taxon>Modicisalibacter</taxon>
    </lineage>
</organism>
<evidence type="ECO:0000256" key="1">
    <source>
        <dbReference type="ARBA" id="ARBA00004141"/>
    </source>
</evidence>
<feature type="transmembrane region" description="Helical" evidence="7">
    <location>
        <begin position="85"/>
        <end position="105"/>
    </location>
</feature>
<dbReference type="NCBIfam" id="TIGR03023">
    <property type="entry name" value="WcaJ_sugtrans"/>
    <property type="match status" value="1"/>
</dbReference>
<keyword evidence="6 7" id="KW-0472">Membrane</keyword>
<name>A0ABV7LYF6_9GAMM</name>
<dbReference type="EC" id="2.7.8.31" evidence="9"/>
<evidence type="ECO:0000256" key="6">
    <source>
        <dbReference type="ARBA" id="ARBA00023136"/>
    </source>
</evidence>
<comment type="caution">
    <text evidence="9">The sequence shown here is derived from an EMBL/GenBank/DDBJ whole genome shotgun (WGS) entry which is preliminary data.</text>
</comment>
<evidence type="ECO:0000256" key="5">
    <source>
        <dbReference type="ARBA" id="ARBA00022989"/>
    </source>
</evidence>
<dbReference type="InterPro" id="IPR017473">
    <property type="entry name" value="Undecaprenyl-P_gluc_Ptfrase"/>
</dbReference>